<sequence>ARIIDQLEQLGYISGANGSKPRDVYITEADLSKE</sequence>
<dbReference type="InterPro" id="IPR018541">
    <property type="entry name" value="Ftsk_gamma"/>
</dbReference>
<feature type="non-terminal residue" evidence="2">
    <location>
        <position position="1"/>
    </location>
</feature>
<reference evidence="2 3" key="1">
    <citation type="journal article" date="2019" name="Sci. Transl. Med.">
        <title>Quorum sensing between bacterial species on the skin protects against epidermal injury in atopic dermatitis.</title>
        <authorList>
            <person name="Williams M.R."/>
        </authorList>
    </citation>
    <scope>NUCLEOTIDE SEQUENCE [LARGE SCALE GENOMIC DNA]</scope>
    <source>
        <strain evidence="2 3">H8</strain>
    </source>
</reference>
<dbReference type="Pfam" id="PF09397">
    <property type="entry name" value="FtsK_gamma"/>
    <property type="match status" value="1"/>
</dbReference>
<dbReference type="AlphaFoldDB" id="A0A7Z8E1T9"/>
<evidence type="ECO:0000313" key="3">
    <source>
        <dbReference type="Proteomes" id="UP000291949"/>
    </source>
</evidence>
<dbReference type="SMART" id="SM00843">
    <property type="entry name" value="Ftsk_gamma"/>
    <property type="match status" value="1"/>
</dbReference>
<evidence type="ECO:0000259" key="1">
    <source>
        <dbReference type="SMART" id="SM00843"/>
    </source>
</evidence>
<proteinExistence type="predicted"/>
<evidence type="ECO:0000313" key="2">
    <source>
        <dbReference type="EMBL" id="TBW74070.1"/>
    </source>
</evidence>
<feature type="domain" description="FtsK gamma" evidence="1">
    <location>
        <begin position="1"/>
        <end position="29"/>
    </location>
</feature>
<comment type="caution">
    <text evidence="2">The sequence shown here is derived from an EMBL/GenBank/DDBJ whole genome shotgun (WGS) entry which is preliminary data.</text>
</comment>
<accession>A0A7Z8E1T9</accession>
<dbReference type="SUPFAM" id="SSF46785">
    <property type="entry name" value="Winged helix' DNA-binding domain"/>
    <property type="match status" value="1"/>
</dbReference>
<dbReference type="Gene3D" id="1.10.10.10">
    <property type="entry name" value="Winged helix-like DNA-binding domain superfamily/Winged helix DNA-binding domain"/>
    <property type="match status" value="1"/>
</dbReference>
<dbReference type="EMBL" id="SCHC01000174">
    <property type="protein sequence ID" value="TBW74070.1"/>
    <property type="molecule type" value="Genomic_DNA"/>
</dbReference>
<organism evidence="2 3">
    <name type="scientific">Staphylococcus capitis</name>
    <dbReference type="NCBI Taxonomy" id="29388"/>
    <lineage>
        <taxon>Bacteria</taxon>
        <taxon>Bacillati</taxon>
        <taxon>Bacillota</taxon>
        <taxon>Bacilli</taxon>
        <taxon>Bacillales</taxon>
        <taxon>Staphylococcaceae</taxon>
        <taxon>Staphylococcus</taxon>
    </lineage>
</organism>
<dbReference type="RefSeq" id="WP_196211610.1">
    <property type="nucleotide sequence ID" value="NZ_SCHC01000174.1"/>
</dbReference>
<gene>
    <name evidence="2" type="ORF">EQ811_13345</name>
</gene>
<dbReference type="InterPro" id="IPR036390">
    <property type="entry name" value="WH_DNA-bd_sf"/>
</dbReference>
<name>A0A7Z8E1T9_STACP</name>
<dbReference type="InterPro" id="IPR036388">
    <property type="entry name" value="WH-like_DNA-bd_sf"/>
</dbReference>
<dbReference type="Proteomes" id="UP000291949">
    <property type="component" value="Unassembled WGS sequence"/>
</dbReference>
<protein>
    <submittedName>
        <fullName evidence="2">DNA translocase FtsK</fullName>
    </submittedName>
</protein>